<accession>A8SD83</accession>
<dbReference type="AlphaFoldDB" id="A8SD83"/>
<comment type="caution">
    <text evidence="1">The sequence shown here is derived from an EMBL/GenBank/DDBJ whole genome shotgun (WGS) entry which is preliminary data.</text>
</comment>
<gene>
    <name evidence="1" type="ORF">FAEPRAM212_02147</name>
</gene>
<reference evidence="1 2" key="2">
    <citation type="submission" date="2007-09" db="EMBL/GenBank/DDBJ databases">
        <authorList>
            <person name="Fulton L."/>
            <person name="Clifton S."/>
            <person name="Fulton B."/>
            <person name="Xu J."/>
            <person name="Minx P."/>
            <person name="Pepin K.H."/>
            <person name="Johnson M."/>
            <person name="Thiruvilangam P."/>
            <person name="Bhonagiri V."/>
            <person name="Nash W.E."/>
            <person name="Mardis E.R."/>
            <person name="Wilson R.K."/>
        </authorList>
    </citation>
    <scope>NUCLEOTIDE SEQUENCE [LARGE SCALE GENOMIC DNA]</scope>
    <source>
        <strain evidence="1 2">M21/2</strain>
    </source>
</reference>
<evidence type="ECO:0000313" key="1">
    <source>
        <dbReference type="EMBL" id="EDP20822.1"/>
    </source>
</evidence>
<proteinExistence type="predicted"/>
<evidence type="ECO:0000313" key="2">
    <source>
        <dbReference type="Proteomes" id="UP000005945"/>
    </source>
</evidence>
<name>A8SD83_9FIRM</name>
<reference evidence="1 2" key="1">
    <citation type="submission" date="2007-09" db="EMBL/GenBank/DDBJ databases">
        <title>Draft genome sequence of Faecalibacterium prausnitzii M21/2.</title>
        <authorList>
            <person name="Sudarsanam P."/>
            <person name="Ley R."/>
            <person name="Guruge J."/>
            <person name="Turnbaugh P.J."/>
            <person name="Mahowald M."/>
            <person name="Liep D."/>
            <person name="Gordon J."/>
        </authorList>
    </citation>
    <scope>NUCLEOTIDE SEQUENCE [LARGE SCALE GENOMIC DNA]</scope>
    <source>
        <strain evidence="1 2">M21/2</strain>
    </source>
</reference>
<protein>
    <submittedName>
        <fullName evidence="1">Uncharacterized protein</fullName>
    </submittedName>
</protein>
<dbReference type="EMBL" id="ABED02000028">
    <property type="protein sequence ID" value="EDP20822.1"/>
    <property type="molecule type" value="Genomic_DNA"/>
</dbReference>
<dbReference type="HOGENOM" id="CLU_3365078_0_0_9"/>
<organism evidence="1 2">
    <name type="scientific">Faecalibacterium prausnitzii M21/2</name>
    <dbReference type="NCBI Taxonomy" id="411485"/>
    <lineage>
        <taxon>Bacteria</taxon>
        <taxon>Bacillati</taxon>
        <taxon>Bacillota</taxon>
        <taxon>Clostridia</taxon>
        <taxon>Eubacteriales</taxon>
        <taxon>Oscillospiraceae</taxon>
        <taxon>Faecalibacterium</taxon>
    </lineage>
</organism>
<dbReference type="Proteomes" id="UP000005945">
    <property type="component" value="Unassembled WGS sequence"/>
</dbReference>
<sequence>MLFFTPIVAQFALGCKRSGRKVGLFGDKHKKHCKK</sequence>